<protein>
    <submittedName>
        <fullName evidence="2">Uncharacterized protein</fullName>
    </submittedName>
</protein>
<dbReference type="Proteomes" id="UP001190700">
    <property type="component" value="Unassembled WGS sequence"/>
</dbReference>
<accession>A0AAE0G2A0</accession>
<comment type="caution">
    <text evidence="2">The sequence shown here is derived from an EMBL/GenBank/DDBJ whole genome shotgun (WGS) entry which is preliminary data.</text>
</comment>
<feature type="region of interest" description="Disordered" evidence="1">
    <location>
        <begin position="1"/>
        <end position="66"/>
    </location>
</feature>
<dbReference type="EMBL" id="LGRX02010601">
    <property type="protein sequence ID" value="KAK3270023.1"/>
    <property type="molecule type" value="Genomic_DNA"/>
</dbReference>
<evidence type="ECO:0000256" key="1">
    <source>
        <dbReference type="SAM" id="MobiDB-lite"/>
    </source>
</evidence>
<evidence type="ECO:0000313" key="2">
    <source>
        <dbReference type="EMBL" id="KAK3270023.1"/>
    </source>
</evidence>
<proteinExistence type="predicted"/>
<sequence length="161" mass="16425">MCGKRGGESSGDGESGTGYHQGSGGRVAGGVDTCRAPQSPGRTSPDSNLDFCDNPTRDLAERRPLTTGRGGMRHLVISFPAHVESLVAGAQGQTEAIRSITLGPLGRPFGTLGMFVGAGGVPAKAQLQCAGGAVTEALKWPGSSPISFTCGSNKAQMHIEE</sequence>
<gene>
    <name evidence="2" type="ORF">CYMTET_21559</name>
</gene>
<name>A0AAE0G2A0_9CHLO</name>
<feature type="compositionally biased region" description="Basic and acidic residues" evidence="1">
    <location>
        <begin position="55"/>
        <end position="64"/>
    </location>
</feature>
<keyword evidence="3" id="KW-1185">Reference proteome</keyword>
<reference evidence="2 3" key="1">
    <citation type="journal article" date="2015" name="Genome Biol. Evol.">
        <title>Comparative Genomics of a Bacterivorous Green Alga Reveals Evolutionary Causalities and Consequences of Phago-Mixotrophic Mode of Nutrition.</title>
        <authorList>
            <person name="Burns J.A."/>
            <person name="Paasch A."/>
            <person name="Narechania A."/>
            <person name="Kim E."/>
        </authorList>
    </citation>
    <scope>NUCLEOTIDE SEQUENCE [LARGE SCALE GENOMIC DNA]</scope>
    <source>
        <strain evidence="2 3">PLY_AMNH</strain>
    </source>
</reference>
<organism evidence="2 3">
    <name type="scientific">Cymbomonas tetramitiformis</name>
    <dbReference type="NCBI Taxonomy" id="36881"/>
    <lineage>
        <taxon>Eukaryota</taxon>
        <taxon>Viridiplantae</taxon>
        <taxon>Chlorophyta</taxon>
        <taxon>Pyramimonadophyceae</taxon>
        <taxon>Pyramimonadales</taxon>
        <taxon>Pyramimonadaceae</taxon>
        <taxon>Cymbomonas</taxon>
    </lineage>
</organism>
<evidence type="ECO:0000313" key="3">
    <source>
        <dbReference type="Proteomes" id="UP001190700"/>
    </source>
</evidence>
<dbReference type="AlphaFoldDB" id="A0AAE0G2A0"/>
<feature type="compositionally biased region" description="Gly residues" evidence="1">
    <location>
        <begin position="8"/>
        <end position="28"/>
    </location>
</feature>